<dbReference type="InterPro" id="IPR011990">
    <property type="entry name" value="TPR-like_helical_dom_sf"/>
</dbReference>
<dbReference type="Gene3D" id="1.25.40.10">
    <property type="entry name" value="Tetratricopeptide repeat domain"/>
    <property type="match status" value="1"/>
</dbReference>
<dbReference type="SUPFAM" id="SSF48452">
    <property type="entry name" value="TPR-like"/>
    <property type="match status" value="1"/>
</dbReference>
<evidence type="ECO:0000313" key="3">
    <source>
        <dbReference type="Proteomes" id="UP000309872"/>
    </source>
</evidence>
<proteinExistence type="predicted"/>
<evidence type="ECO:0000256" key="1">
    <source>
        <dbReference type="SAM" id="Phobius"/>
    </source>
</evidence>
<dbReference type="Pfam" id="PF12895">
    <property type="entry name" value="ANAPC3"/>
    <property type="match status" value="1"/>
</dbReference>
<accession>A0A4U0GZ81</accession>
<name>A0A4U0GZ81_9SPHI</name>
<dbReference type="EMBL" id="SUKA01000004">
    <property type="protein sequence ID" value="TJY64550.1"/>
    <property type="molecule type" value="Genomic_DNA"/>
</dbReference>
<evidence type="ECO:0008006" key="4">
    <source>
        <dbReference type="Google" id="ProtNLM"/>
    </source>
</evidence>
<protein>
    <recommendedName>
        <fullName evidence="4">Tetratricopeptide repeat protein</fullName>
    </recommendedName>
</protein>
<gene>
    <name evidence="2" type="ORF">FAZ19_15265</name>
</gene>
<keyword evidence="1" id="KW-0472">Membrane</keyword>
<reference evidence="2 3" key="1">
    <citation type="submission" date="2019-04" db="EMBL/GenBank/DDBJ databases">
        <title>Sphingobacterium olei sp. nov., isolated from oil-contaminated soil.</title>
        <authorList>
            <person name="Liu B."/>
        </authorList>
    </citation>
    <scope>NUCLEOTIDE SEQUENCE [LARGE SCALE GENOMIC DNA]</scope>
    <source>
        <strain evidence="2 3">Y3L14</strain>
    </source>
</reference>
<dbReference type="OrthoDB" id="979271at2"/>
<organism evidence="2 3">
    <name type="scientific">Sphingobacterium alkalisoli</name>
    <dbReference type="NCBI Taxonomy" id="1874115"/>
    <lineage>
        <taxon>Bacteria</taxon>
        <taxon>Pseudomonadati</taxon>
        <taxon>Bacteroidota</taxon>
        <taxon>Sphingobacteriia</taxon>
        <taxon>Sphingobacteriales</taxon>
        <taxon>Sphingobacteriaceae</taxon>
        <taxon>Sphingobacterium</taxon>
    </lineage>
</organism>
<dbReference type="AlphaFoldDB" id="A0A4U0GZ81"/>
<evidence type="ECO:0000313" key="2">
    <source>
        <dbReference type="EMBL" id="TJY64550.1"/>
    </source>
</evidence>
<keyword evidence="1" id="KW-1133">Transmembrane helix</keyword>
<keyword evidence="3" id="KW-1185">Reference proteome</keyword>
<feature type="transmembrane region" description="Helical" evidence="1">
    <location>
        <begin position="85"/>
        <end position="104"/>
    </location>
</feature>
<dbReference type="Proteomes" id="UP000309872">
    <property type="component" value="Unassembled WGS sequence"/>
</dbReference>
<sequence>MADKYQNLIDNYLRGRLDEEQRRELERLADTDEDFRTELEFHTQTRSAFAKQKHGHLKKRLQSLADETPKTLNPKQYTNRFGKSFWLVAASALLICSIGLYLWLLRQSEAKPRDLYIAYFEPYPNVVLPVTRDEAQLTKHALAYSYYEQEEYAKAYELFESLSQDSSTNDPEIPFYKAISAMQLNRNDEAITLFNKYQGEASAKLDRQAKWYEALTRLKQGDKVETRKLLQYLADNPGYKQAEAIRLLEQY</sequence>
<dbReference type="RefSeq" id="WP_136821611.1">
    <property type="nucleotide sequence ID" value="NZ_BMJX01000004.1"/>
</dbReference>
<keyword evidence="1" id="KW-0812">Transmembrane</keyword>
<comment type="caution">
    <text evidence="2">The sequence shown here is derived from an EMBL/GenBank/DDBJ whole genome shotgun (WGS) entry which is preliminary data.</text>
</comment>